<dbReference type="EMBL" id="CP038148">
    <property type="protein sequence ID" value="QBQ96460.1"/>
    <property type="molecule type" value="Genomic_DNA"/>
</dbReference>
<dbReference type="AlphaFoldDB" id="A0A4P7CL61"/>
<organism evidence="1 2">
    <name type="scientific">Paraburkholderia pallida</name>
    <dbReference type="NCBI Taxonomy" id="2547399"/>
    <lineage>
        <taxon>Bacteria</taxon>
        <taxon>Pseudomonadati</taxon>
        <taxon>Pseudomonadota</taxon>
        <taxon>Betaproteobacteria</taxon>
        <taxon>Burkholderiales</taxon>
        <taxon>Burkholderiaceae</taxon>
        <taxon>Paraburkholderia</taxon>
    </lineage>
</organism>
<sequence>MIDGWHCLFLKLNKIDAFISGQSGKTCVSNSGNRKSWLFIAPISRRISQTNRRAQAFQKPEPNMIFRKYQASQRLAAFRTTEDVVAA</sequence>
<keyword evidence="2" id="KW-1185">Reference proteome</keyword>
<reference evidence="1 2" key="1">
    <citation type="submission" date="2019-03" db="EMBL/GenBank/DDBJ databases">
        <title>Paraburkholderia sp. 7MH5, isolated from subtropical forest soil.</title>
        <authorList>
            <person name="Gao Z.-H."/>
            <person name="Qiu L.-H."/>
        </authorList>
    </citation>
    <scope>NUCLEOTIDE SEQUENCE [LARGE SCALE GENOMIC DNA]</scope>
    <source>
        <strain evidence="1 2">7MH5</strain>
    </source>
</reference>
<gene>
    <name evidence="1" type="ORF">E1956_04280</name>
</gene>
<accession>A0A4P7CL61</accession>
<name>A0A4P7CL61_9BURK</name>
<dbReference type="KEGG" id="ppai:E1956_04280"/>
<dbReference type="Proteomes" id="UP000295727">
    <property type="component" value="Chromosome 1"/>
</dbReference>
<evidence type="ECO:0000313" key="2">
    <source>
        <dbReference type="Proteomes" id="UP000295727"/>
    </source>
</evidence>
<dbReference type="OrthoDB" id="9009938at2"/>
<protein>
    <submittedName>
        <fullName evidence="1">Uncharacterized protein</fullName>
    </submittedName>
</protein>
<evidence type="ECO:0000313" key="1">
    <source>
        <dbReference type="EMBL" id="QBQ96460.1"/>
    </source>
</evidence>
<proteinExistence type="predicted"/>